<evidence type="ECO:0000313" key="1">
    <source>
        <dbReference type="EMBL" id="AWB32447.1"/>
    </source>
</evidence>
<dbReference type="EMBL" id="CP028901">
    <property type="protein sequence ID" value="AWB32447.1"/>
    <property type="molecule type" value="Genomic_DNA"/>
</dbReference>
<sequence>MSNPNPISYRYNELENWHIESNAMADPGQRPAQGVLADDFVRSERFRYDLITPLSLPKAVTCA</sequence>
<dbReference type="KEGG" id="boz:DBV39_00550"/>
<gene>
    <name evidence="1" type="ORF">DBV39_00550</name>
</gene>
<organism evidence="1 2">
    <name type="scientific">Orrella marina</name>
    <dbReference type="NCBI Taxonomy" id="2163011"/>
    <lineage>
        <taxon>Bacteria</taxon>
        <taxon>Pseudomonadati</taxon>
        <taxon>Pseudomonadota</taxon>
        <taxon>Betaproteobacteria</taxon>
        <taxon>Burkholderiales</taxon>
        <taxon>Alcaligenaceae</taxon>
        <taxon>Orrella</taxon>
    </lineage>
</organism>
<reference evidence="1 2" key="1">
    <citation type="submission" date="2018-04" db="EMBL/GenBank/DDBJ databases">
        <title>Bordetella sp. HZ20 isolated from seawater.</title>
        <authorList>
            <person name="Sun C."/>
        </authorList>
    </citation>
    <scope>NUCLEOTIDE SEQUENCE [LARGE SCALE GENOMIC DNA]</scope>
    <source>
        <strain evidence="1 2">HZ20</strain>
    </source>
</reference>
<name>A0A2R4XF65_9BURK</name>
<keyword evidence="2" id="KW-1185">Reference proteome</keyword>
<dbReference type="AlphaFoldDB" id="A0A2R4XF65"/>
<evidence type="ECO:0000313" key="2">
    <source>
        <dbReference type="Proteomes" id="UP000244571"/>
    </source>
</evidence>
<proteinExistence type="predicted"/>
<protein>
    <submittedName>
        <fullName evidence="1">Uncharacterized protein</fullName>
    </submittedName>
</protein>
<dbReference type="RefSeq" id="WP_108619888.1">
    <property type="nucleotide sequence ID" value="NZ_CP028901.1"/>
</dbReference>
<dbReference type="Proteomes" id="UP000244571">
    <property type="component" value="Chromosome"/>
</dbReference>
<accession>A0A2R4XF65</accession>